<dbReference type="Proteomes" id="UP000289664">
    <property type="component" value="Chromosome"/>
</dbReference>
<dbReference type="EMBL" id="CP036170">
    <property type="protein sequence ID" value="QBF75224.1"/>
    <property type="molecule type" value="Genomic_DNA"/>
</dbReference>
<sequence>MPIKIPSSFGLIAFFSIIIDGMDNVVTPIIKARTTPRFAPFAKSASAIGIVPKMSAYIGIPTMVAIITPKGLPVPRILTIKSSGIQLWINAPIQKSENNRFSRADLESKLLMVDDDMDMSAFVYEA</sequence>
<gene>
    <name evidence="1" type="ORF">HDCHBGLK_02633</name>
</gene>
<keyword evidence="2" id="KW-1185">Reference proteome</keyword>
<dbReference type="AlphaFoldDB" id="A0A494WME5"/>
<proteinExistence type="predicted"/>
<evidence type="ECO:0000313" key="2">
    <source>
        <dbReference type="Proteomes" id="UP000289664"/>
    </source>
</evidence>
<organism evidence="1 2">
    <name type="scientific">Clostridium scindens (strain ATCC 35704 / DSM 5676 / VPI 13733 / 19)</name>
    <dbReference type="NCBI Taxonomy" id="411468"/>
    <lineage>
        <taxon>Bacteria</taxon>
        <taxon>Bacillati</taxon>
        <taxon>Bacillota</taxon>
        <taxon>Clostridia</taxon>
        <taxon>Lachnospirales</taxon>
        <taxon>Lachnospiraceae</taxon>
    </lineage>
</organism>
<reference evidence="1 2" key="1">
    <citation type="journal article" date="2019" name="Appl. Environ. Microbiol.">
        <title>Clostridium scindens ATCC 35704: integration of nutritional requirements, the complete genome sequence, and global transcriptional responses to bile acids.</title>
        <authorList>
            <person name="Devendran S."/>
            <person name="Shrestha R."/>
            <person name="Alves J.M.P."/>
            <person name="Wolf P.G."/>
            <person name="Ly L."/>
            <person name="Hernandez A.G."/>
            <person name="Mendez-Garcia C."/>
            <person name="Inboden A."/>
            <person name="Wiley J."/>
            <person name="Paul O."/>
            <person name="Allen A."/>
            <person name="Springer E."/>
            <person name="Wright C.L."/>
            <person name="Fields C.J."/>
            <person name="Daniel S.L."/>
            <person name="Ridlon J.M."/>
        </authorList>
    </citation>
    <scope>NUCLEOTIDE SEQUENCE [LARGE SCALE GENOMIC DNA]</scope>
    <source>
        <strain evidence="1 2">ATCC 35704</strain>
    </source>
</reference>
<evidence type="ECO:0000313" key="1">
    <source>
        <dbReference type="EMBL" id="QBF75224.1"/>
    </source>
</evidence>
<protein>
    <submittedName>
        <fullName evidence="1">Uncharacterized protein</fullName>
    </submittedName>
</protein>
<dbReference type="KEGG" id="csci:HDCHBGLK_02633"/>
<name>A0A494WME5_CLOS5</name>
<accession>A0A494WME5</accession>